<keyword evidence="3 6" id="KW-0472">Membrane</keyword>
<dbReference type="PANTHER" id="PTHR10292">
    <property type="entry name" value="CLATHRIN HEAVY CHAIN RELATED"/>
    <property type="match status" value="1"/>
</dbReference>
<dbReference type="Pfam" id="PF00637">
    <property type="entry name" value="Clathrin"/>
    <property type="match status" value="7"/>
</dbReference>
<proteinExistence type="inferred from homology"/>
<dbReference type="PIRSF" id="PIRSF002290">
    <property type="entry name" value="Clathrin_H_chain"/>
    <property type="match status" value="1"/>
</dbReference>
<dbReference type="InterPro" id="IPR000547">
    <property type="entry name" value="Clathrin_H-chain/VPS_repeat"/>
</dbReference>
<dbReference type="GO" id="GO:0005198">
    <property type="term" value="F:structural molecule activity"/>
    <property type="evidence" value="ECO:0007669"/>
    <property type="project" value="InterPro"/>
</dbReference>
<evidence type="ECO:0000313" key="11">
    <source>
        <dbReference type="Proteomes" id="UP001145021"/>
    </source>
</evidence>
<dbReference type="Gene3D" id="1.25.40.730">
    <property type="match status" value="1"/>
</dbReference>
<evidence type="ECO:0000256" key="2">
    <source>
        <dbReference type="ARBA" id="ARBA00022737"/>
    </source>
</evidence>
<feature type="repeat" description="CHCR" evidence="7">
    <location>
        <begin position="683"/>
        <end position="825"/>
    </location>
</feature>
<keyword evidence="4 6" id="KW-0168">Coated pit</keyword>
<feature type="compositionally biased region" description="Polar residues" evidence="8">
    <location>
        <begin position="1683"/>
        <end position="1695"/>
    </location>
</feature>
<dbReference type="GO" id="GO:0030130">
    <property type="term" value="C:clathrin coat of trans-Golgi network vesicle"/>
    <property type="evidence" value="ECO:0007669"/>
    <property type="project" value="InterPro"/>
</dbReference>
<keyword evidence="5 6" id="KW-0968">Cytoplasmic vesicle</keyword>
<dbReference type="GO" id="GO:0032051">
    <property type="term" value="F:clathrin light chain binding"/>
    <property type="evidence" value="ECO:0007669"/>
    <property type="project" value="InterPro"/>
</dbReference>
<feature type="repeat" description="CHCR" evidence="7">
    <location>
        <begin position="1426"/>
        <end position="1569"/>
    </location>
</feature>
<dbReference type="FunFam" id="1.25.40.10:FF:000002">
    <property type="entry name" value="Clathrin heavy chain"/>
    <property type="match status" value="1"/>
</dbReference>
<dbReference type="InterPro" id="IPR011990">
    <property type="entry name" value="TPR-like_helical_dom_sf"/>
</dbReference>
<gene>
    <name evidence="10" type="primary">CHC1</name>
    <name evidence="10" type="ORF">LPJ64_002972</name>
</gene>
<evidence type="ECO:0000256" key="5">
    <source>
        <dbReference type="ARBA" id="ARBA00023329"/>
    </source>
</evidence>
<evidence type="ECO:0000256" key="4">
    <source>
        <dbReference type="ARBA" id="ARBA00023176"/>
    </source>
</evidence>
<evidence type="ECO:0000256" key="1">
    <source>
        <dbReference type="ARBA" id="ARBA00009535"/>
    </source>
</evidence>
<name>A0A9W8CIL7_9FUNG</name>
<keyword evidence="11" id="KW-1185">Reference proteome</keyword>
<dbReference type="Gene3D" id="1.25.40.10">
    <property type="entry name" value="Tetratricopeptide repeat domain"/>
    <property type="match status" value="3"/>
</dbReference>
<dbReference type="Pfam" id="PF09268">
    <property type="entry name" value="Clathrin-link"/>
    <property type="match status" value="1"/>
</dbReference>
<dbReference type="FunFam" id="1.25.40.730:FF:000002">
    <property type="entry name" value="Clathrin heavy chain"/>
    <property type="match status" value="1"/>
</dbReference>
<dbReference type="GO" id="GO:0005829">
    <property type="term" value="C:cytosol"/>
    <property type="evidence" value="ECO:0007669"/>
    <property type="project" value="GOC"/>
</dbReference>
<accession>A0A9W8CIL7</accession>
<dbReference type="GO" id="GO:0030479">
    <property type="term" value="C:actin cortical patch"/>
    <property type="evidence" value="ECO:0007669"/>
    <property type="project" value="TreeGrafter"/>
</dbReference>
<comment type="similarity">
    <text evidence="1 6">Belongs to the clathrin heavy chain family.</text>
</comment>
<dbReference type="InterPro" id="IPR015348">
    <property type="entry name" value="Clathrin_H-chain_linker_core"/>
</dbReference>
<feature type="repeat" description="CHCR" evidence="7">
    <location>
        <begin position="982"/>
        <end position="1127"/>
    </location>
</feature>
<dbReference type="Pfam" id="PF13838">
    <property type="entry name" value="Clathrin_H_link"/>
    <property type="match status" value="1"/>
</dbReference>
<evidence type="ECO:0000256" key="7">
    <source>
        <dbReference type="PROSITE-ProRule" id="PRU01006"/>
    </source>
</evidence>
<dbReference type="InterPro" id="IPR016024">
    <property type="entry name" value="ARM-type_fold"/>
</dbReference>
<dbReference type="InterPro" id="IPR055358">
    <property type="entry name" value="CHCR"/>
</dbReference>
<dbReference type="InterPro" id="IPR016341">
    <property type="entry name" value="Clathrin_heavy_chain"/>
</dbReference>
<dbReference type="Proteomes" id="UP001145021">
    <property type="component" value="Unassembled WGS sequence"/>
</dbReference>
<protein>
    <recommendedName>
        <fullName evidence="6">Clathrin heavy chain</fullName>
    </recommendedName>
</protein>
<feature type="repeat" description="CHCR" evidence="7">
    <location>
        <begin position="1131"/>
        <end position="1272"/>
    </location>
</feature>
<dbReference type="FunFam" id="1.25.40.10:FF:000001">
    <property type="entry name" value="Clathrin heavy chain"/>
    <property type="match status" value="1"/>
</dbReference>
<reference evidence="10" key="1">
    <citation type="submission" date="2022-07" db="EMBL/GenBank/DDBJ databases">
        <title>Phylogenomic reconstructions and comparative analyses of Kickxellomycotina fungi.</title>
        <authorList>
            <person name="Reynolds N.K."/>
            <person name="Stajich J.E."/>
            <person name="Barry K."/>
            <person name="Grigoriev I.V."/>
            <person name="Crous P."/>
            <person name="Smith M.E."/>
        </authorList>
    </citation>
    <scope>NUCLEOTIDE SEQUENCE</scope>
    <source>
        <strain evidence="10">NBRC 105413</strain>
    </source>
</reference>
<evidence type="ECO:0000256" key="3">
    <source>
        <dbReference type="ARBA" id="ARBA00023136"/>
    </source>
</evidence>
<comment type="function">
    <text evidence="6">Clathrin is the major protein of the polyhedral coat of coated pits and vesicles.</text>
</comment>
<keyword evidence="2" id="KW-0677">Repeat</keyword>
<evidence type="ECO:0000259" key="9">
    <source>
        <dbReference type="Pfam" id="PF09268"/>
    </source>
</evidence>
<dbReference type="PANTHER" id="PTHR10292:SF1">
    <property type="entry name" value="CLATHRIN HEAVY CHAIN"/>
    <property type="match status" value="1"/>
</dbReference>
<dbReference type="SUPFAM" id="SSF50989">
    <property type="entry name" value="Clathrin heavy-chain terminal domain"/>
    <property type="match status" value="1"/>
</dbReference>
<dbReference type="GO" id="GO:0071439">
    <property type="term" value="C:clathrin complex"/>
    <property type="evidence" value="ECO:0007669"/>
    <property type="project" value="InterPro"/>
</dbReference>
<evidence type="ECO:0000256" key="8">
    <source>
        <dbReference type="SAM" id="MobiDB-lite"/>
    </source>
</evidence>
<dbReference type="GO" id="GO:0006886">
    <property type="term" value="P:intracellular protein transport"/>
    <property type="evidence" value="ECO:0007669"/>
    <property type="project" value="UniProtKB-UniRule"/>
</dbReference>
<dbReference type="Gene3D" id="2.130.10.110">
    <property type="entry name" value="Clathrin heavy-chain terminal domain"/>
    <property type="match status" value="1"/>
</dbReference>
<dbReference type="GO" id="GO:0030132">
    <property type="term" value="C:clathrin coat of coated pit"/>
    <property type="evidence" value="ECO:0007669"/>
    <property type="project" value="InterPro"/>
</dbReference>
<feature type="repeat" description="CHCR" evidence="7">
    <location>
        <begin position="1277"/>
        <end position="1423"/>
    </location>
</feature>
<feature type="domain" description="Clathrin heavy chain linker core motif" evidence="9">
    <location>
        <begin position="328"/>
        <end position="351"/>
    </location>
</feature>
<organism evidence="10 11">
    <name type="scientific">Coemansia asiatica</name>
    <dbReference type="NCBI Taxonomy" id="1052880"/>
    <lineage>
        <taxon>Eukaryota</taxon>
        <taxon>Fungi</taxon>
        <taxon>Fungi incertae sedis</taxon>
        <taxon>Zoopagomycota</taxon>
        <taxon>Kickxellomycotina</taxon>
        <taxon>Kickxellomycetes</taxon>
        <taxon>Kickxellales</taxon>
        <taxon>Kickxellaceae</taxon>
        <taxon>Coemansia</taxon>
    </lineage>
</organism>
<dbReference type="GO" id="GO:0006895">
    <property type="term" value="P:Golgi to endosome transport"/>
    <property type="evidence" value="ECO:0007669"/>
    <property type="project" value="TreeGrafter"/>
</dbReference>
<dbReference type="EMBL" id="JANBOH010000106">
    <property type="protein sequence ID" value="KAJ1645424.1"/>
    <property type="molecule type" value="Genomic_DNA"/>
</dbReference>
<dbReference type="InterPro" id="IPR016025">
    <property type="entry name" value="Clathrin_H-chain_N"/>
</dbReference>
<evidence type="ECO:0000256" key="6">
    <source>
        <dbReference type="PIRNR" id="PIRNR002290"/>
    </source>
</evidence>
<evidence type="ECO:0000313" key="10">
    <source>
        <dbReference type="EMBL" id="KAJ1645424.1"/>
    </source>
</evidence>
<dbReference type="SUPFAM" id="SSF48371">
    <property type="entry name" value="ARM repeat"/>
    <property type="match status" value="6"/>
</dbReference>
<feature type="repeat" description="CHCR" evidence="7">
    <location>
        <begin position="830"/>
        <end position="969"/>
    </location>
</feature>
<dbReference type="FunFam" id="2.130.10.110:FF:000003">
    <property type="entry name" value="Clathrin heavy chain"/>
    <property type="match status" value="1"/>
</dbReference>
<feature type="region of interest" description="Disordered" evidence="8">
    <location>
        <begin position="1668"/>
        <end position="1695"/>
    </location>
</feature>
<feature type="repeat" description="CHCR" evidence="7">
    <location>
        <begin position="534"/>
        <end position="680"/>
    </location>
</feature>
<sequence>MADQLPITFQEFVKLPELGIDVSNISFNTLTLQSDKFICIREKTPQREQVCIVDLDDTTKTFRRPITADSAIMNPENKIIALKAGRNLQVFNLEMKAKVKSCMMSDDVQYWRWITPFDIALVTETAVFHWSIEGTSSPVKQFERNTTLNGTQIISYCTNAKMNWMALIGISAPQGRIVGSMQLYNKDRGASQNIEAHAAEFSEIWLEGASQPTQVFSFTSRNATGSKLYVVEIDHVEGNPPFQKRSSDIFFPPEAVNDFPVAMQAGPKYEIVYMVTKFGFIHLFDLESGACIFTNRISGDTVFVTTKHDNGIIAVNRKGQVLSVGINEDNVIPYILQNSGNVELAFRMASRANLPGADQLYVQRFQQLMSQGQYGDAAKMAASSPRGMLRTENTINQLKHLQSAPGQLTPILQYFATILEKGELNRYESIELARPVLVSNRKALLEKWLKEDKLECSEELGDIVQPHDATLALSIYLRANAPAKVVVCFAQSGQFDKIVLYCKKVGYSPDWVPLLMQVARADGDKACEFALSLVKEEPPLVSADQVYGVFSSLNLVQQTTRFLLEALKANNESDAHLQTKLLEINLLNAPQVADAILGNNMFSHFDRPYIAQLAEKAGLYQRALELYDNLDDIKRVAVHTEVLNGEWLVGYFGNLSVDDSLAVMRQMLEHNMAQNLQVVVQVATKYSELLGPQKIIDIFEECRCNEGLYYYLGSVVNVSQDPAVVFKYIQAAVATGQTKEVERVVRDNNHYDAEKVKNYLKEASLPDQLPLIIVCDRHDFVHDLVLYLYSNGLSKYIEVYVQQVNPSRLPQVVGALLDVDCDEQVLKSLISSTPPQFSVSDLVDEIEKRNRLKLLHRWLEAKASEGSQDSGVYNALAKIYIDSNYEPERFLSSNKLYDPRVIGAYSERRDPNLAYLAYSQGQCDDELLRLTSENGMFKQQARYMIKRRDIGLWNKALAGDSQHPLNQSHRRQLIDQVVSYGIPEADDPEEVSVCVKAFMGANLPHELIELLERIILEDTPFSNNSNLQNLLILTAVKVEQTRVADYIERLGNYDAPDIAEICINNGLHEEAFNIFKRFEVNTEAIGVLIDHVGSLDRAYEYAERCDQPEVWSRLGKAQLDGLRIKESIDSYIRADDPSNYAEVIDVATHAGKFDDLVRFLLMARKKVREPVVESELLFAYAKTERLSDLEDMLRGPNIAQIQKVGDRCYDEDLFEAARLLFQSVSNWARLASTLVRLGDYQSAVDCGRKANSTQVWKDVNQACIAEKEFRLAQICGLHLIVHAEELESLIRLYEGNGYIDELCSLIENGLGLERAHMGMFTELAILYCKYRPEQIMDHLKLYWSRINIPKVIRACEFAHLWPELVFLYVHYDEFDNAAQTIIEHSVDAWEHASFKDIIVKVSNVELYYKALRFYLKEQPLLLNDLLNAMMPRIDHTRVVSMFQKSDNIPLIKKYLVAAQSTNNKSVNEAYNELLIEEEDFVGLRNSIDNHDNFDGIGLAQRLEKHELLEFRRIAAHLYNQAKRWRQSLSLSKKDKLYKDAMTTARLSGSTEIAEDLLRYFVESGNPACFSACLFTCYDLVRSDVVMELAWRHGLTNEAMPYFINMIREYQNKVDTLTTEVSELKAKVERGGNGNGVAPVANGPNQLMGPAGLGGRLLLGPGAPASNAGGMPPNNVFGNGGQSAPGSMSGSQFGGF</sequence>
<dbReference type="PROSITE" id="PS50236">
    <property type="entry name" value="CHCR"/>
    <property type="match status" value="7"/>
</dbReference>
<comment type="caution">
    <text evidence="10">The sequence shown here is derived from an EMBL/GenBank/DDBJ whole genome shotgun (WGS) entry which is preliminary data.</text>
</comment>
<comment type="subcellular location">
    <subcellularLocation>
        <location evidence="6">Cytoplasmic vesicle membrane</location>
        <topology evidence="6">Peripheral membrane protein</topology>
        <orientation evidence="6">Cytoplasmic side</orientation>
    </subcellularLocation>
    <subcellularLocation>
        <location evidence="6">Membrane</location>
        <location evidence="6">Coated pit</location>
        <topology evidence="6">Peripheral membrane protein</topology>
        <orientation evidence="6">Cytoplasmic side</orientation>
    </subcellularLocation>
</comment>
<dbReference type="SMART" id="SM00299">
    <property type="entry name" value="CLH"/>
    <property type="match status" value="7"/>
</dbReference>
<dbReference type="GO" id="GO:0006898">
    <property type="term" value="P:receptor-mediated endocytosis"/>
    <property type="evidence" value="ECO:0007669"/>
    <property type="project" value="TreeGrafter"/>
</dbReference>
<dbReference type="FunFam" id="1.25.40.10:FF:000082">
    <property type="entry name" value="Clathrin heavy chain"/>
    <property type="match status" value="1"/>
</dbReference>